<dbReference type="Gene3D" id="3.40.50.300">
    <property type="entry name" value="P-loop containing nucleotide triphosphate hydrolases"/>
    <property type="match status" value="1"/>
</dbReference>
<comment type="caution">
    <text evidence="2">The sequence shown here is derived from an EMBL/GenBank/DDBJ whole genome shotgun (WGS) entry which is preliminary data.</text>
</comment>
<dbReference type="EMBL" id="BARS01030466">
    <property type="protein sequence ID" value="GAG22140.1"/>
    <property type="molecule type" value="Genomic_DNA"/>
</dbReference>
<dbReference type="PANTHER" id="PTHR21343">
    <property type="entry name" value="DETHIOBIOTIN SYNTHETASE"/>
    <property type="match status" value="1"/>
</dbReference>
<dbReference type="SUPFAM" id="SSF52540">
    <property type="entry name" value="P-loop containing nucleoside triphosphate hydrolases"/>
    <property type="match status" value="1"/>
</dbReference>
<dbReference type="AlphaFoldDB" id="X0VV35"/>
<dbReference type="Pfam" id="PF13500">
    <property type="entry name" value="AAA_26"/>
    <property type="match status" value="1"/>
</dbReference>
<feature type="non-terminal residue" evidence="2">
    <location>
        <position position="72"/>
    </location>
</feature>
<sequence>MPKRIFIAATRQNDGKTVLSLGLIYALFKKTSNIGFIKPIGQRYVLEKGQRIDEDSILIERACRIKCNLKDM</sequence>
<protein>
    <recommendedName>
        <fullName evidence="3">CobQ/CobB/MinD/ParA nucleotide binding domain-containing protein</fullName>
    </recommendedName>
</protein>
<evidence type="ECO:0000313" key="2">
    <source>
        <dbReference type="EMBL" id="GAG22140.1"/>
    </source>
</evidence>
<keyword evidence="1" id="KW-0315">Glutamine amidotransferase</keyword>
<evidence type="ECO:0008006" key="3">
    <source>
        <dbReference type="Google" id="ProtNLM"/>
    </source>
</evidence>
<reference evidence="2" key="1">
    <citation type="journal article" date="2014" name="Front. Microbiol.">
        <title>High frequency of phylogenetically diverse reductive dehalogenase-homologous genes in deep subseafloor sedimentary metagenomes.</title>
        <authorList>
            <person name="Kawai M."/>
            <person name="Futagami T."/>
            <person name="Toyoda A."/>
            <person name="Takaki Y."/>
            <person name="Nishi S."/>
            <person name="Hori S."/>
            <person name="Arai W."/>
            <person name="Tsubouchi T."/>
            <person name="Morono Y."/>
            <person name="Uchiyama I."/>
            <person name="Ito T."/>
            <person name="Fujiyama A."/>
            <person name="Inagaki F."/>
            <person name="Takami H."/>
        </authorList>
    </citation>
    <scope>NUCLEOTIDE SEQUENCE</scope>
    <source>
        <strain evidence="2">Expedition CK06-06</strain>
    </source>
</reference>
<accession>X0VV35</accession>
<name>X0VV35_9ZZZZ</name>
<gene>
    <name evidence="2" type="ORF">S01H1_47516</name>
</gene>
<evidence type="ECO:0000256" key="1">
    <source>
        <dbReference type="ARBA" id="ARBA00022962"/>
    </source>
</evidence>
<dbReference type="PANTHER" id="PTHR21343:SF8">
    <property type="entry name" value="DRTGG DOMAIN-CONTAINING PROTEIN"/>
    <property type="match status" value="1"/>
</dbReference>
<dbReference type="InterPro" id="IPR027417">
    <property type="entry name" value="P-loop_NTPase"/>
</dbReference>
<proteinExistence type="predicted"/>
<organism evidence="2">
    <name type="scientific">marine sediment metagenome</name>
    <dbReference type="NCBI Taxonomy" id="412755"/>
    <lineage>
        <taxon>unclassified sequences</taxon>
        <taxon>metagenomes</taxon>
        <taxon>ecological metagenomes</taxon>
    </lineage>
</organism>